<dbReference type="eggNOG" id="ENOG502QRQU">
    <property type="taxonomic scope" value="Eukaryota"/>
</dbReference>
<comment type="subcellular location">
    <subcellularLocation>
        <location evidence="1">Nucleus</location>
    </subcellularLocation>
</comment>
<dbReference type="InterPro" id="IPR008906">
    <property type="entry name" value="HATC_C_dom"/>
</dbReference>
<organism evidence="9">
    <name type="scientific">Cucumis melo</name>
    <name type="common">Muskmelon</name>
    <dbReference type="NCBI Taxonomy" id="3656"/>
    <lineage>
        <taxon>Eukaryota</taxon>
        <taxon>Viridiplantae</taxon>
        <taxon>Streptophyta</taxon>
        <taxon>Embryophyta</taxon>
        <taxon>Tracheophyta</taxon>
        <taxon>Spermatophyta</taxon>
        <taxon>Magnoliopsida</taxon>
        <taxon>eudicotyledons</taxon>
        <taxon>Gunneridae</taxon>
        <taxon>Pentapetalae</taxon>
        <taxon>rosids</taxon>
        <taxon>fabids</taxon>
        <taxon>Cucurbitales</taxon>
        <taxon>Cucurbitaceae</taxon>
        <taxon>Benincaseae</taxon>
        <taxon>Cucumis</taxon>
    </lineage>
</organism>
<sequence>MVPPRASDPGWAHGIMVNGGRQKIKCKYCNKVMLGGGISRLKQHLAGERGNVAPCEEVPEEVKVQIQQLLGFKVLEKLKRQKNGSKNAVSCFPSREEINDGTHGVQNSRRHSLRRKAKEVREGVTKEAKRKKKHLLPTTFVTQSVNQNTAQIESIEQADMAVAKFVYQAGIPITVVNSQYFQQMADAIAAVGPGYKMPTYYSLMGKLLDRSVQDVGEYVEELRKSWEVTGCSVLVDRWVDRTGSVVINFFVYCSKGTMFLKSVDSSEISESAEGLLNLFDTIVQEVGPKNIVNFVTDSSSLFKAAGILLVEKYKTFFSSVCAAHCVELILEEIEKIVEVKEIVGKAKRIVQFIYNNVWVLNQIKKRSGGREIIHLASTRYFSIFLTLQNILSLKDHLHQTFTSDAWMQSDLSQYGAGLEVTKITADPQFWSKCDHITMGTKPLLSVLQFLESEEKPSAGFIFDAFEKMKSSVMLAFNQKESVYLPYLKAIDHVLLKEFQSSLHVAACYLNPSIFYSPTFLSSKVIQKGLLDCIEALEPDITSQVMITNNINFYEEAVGDFGRPVALHGRDSLAPATWWSLYGTDYPDLQRLAVRILSQTCSVVQCRKRCSMFNYLYLKKNWLEKQKMNDLAFAHYNLQLQERRPETCKARCSIDAVDPVLLEAIDANMEDWVDVKVTNQETLVTTQETLVEHKLSNRDSCIGSTDERSTEETRDTDVECGAVGTHKLYVIYSARRRASSPREFLRLENPQSISRMSIVPSRLLSKRSKMRGARGISEDIFIAFSTSSNSGRVALSPFAHLHITRSLTAIISCCFWRLD</sequence>
<keyword evidence="5" id="KW-0238">DNA-binding</keyword>
<dbReference type="RefSeq" id="XP_008456659.2">
    <property type="nucleotide sequence ID" value="XM_008458437.3"/>
</dbReference>
<protein>
    <recommendedName>
        <fullName evidence="8">BED-type domain-containing protein</fullName>
    </recommendedName>
</protein>
<dbReference type="InterPro" id="IPR007021">
    <property type="entry name" value="DUF659"/>
</dbReference>
<evidence type="ECO:0000256" key="3">
    <source>
        <dbReference type="ARBA" id="ARBA00022771"/>
    </source>
</evidence>
<dbReference type="PANTHER" id="PTHR32166:SF116">
    <property type="entry name" value="BINDING PROTEIN, PUTATIVE-RELATED"/>
    <property type="match status" value="1"/>
</dbReference>
<dbReference type="KEGG" id="cmo:103496546"/>
<dbReference type="GO" id="GO:0003677">
    <property type="term" value="F:DNA binding"/>
    <property type="evidence" value="ECO:0007669"/>
    <property type="project" value="UniProtKB-KW"/>
</dbReference>
<dbReference type="Pfam" id="PF05699">
    <property type="entry name" value="Dimer_Tnp_hAT"/>
    <property type="match status" value="1"/>
</dbReference>
<dbReference type="GO" id="GO:0008270">
    <property type="term" value="F:zinc ion binding"/>
    <property type="evidence" value="ECO:0007669"/>
    <property type="project" value="UniProtKB-KW"/>
</dbReference>
<dbReference type="PANTHER" id="PTHR32166">
    <property type="entry name" value="OSJNBA0013A04.12 PROTEIN"/>
    <property type="match status" value="1"/>
</dbReference>
<dbReference type="RefSeq" id="XP_008456662.2">
    <property type="nucleotide sequence ID" value="XM_008458440.3"/>
</dbReference>
<evidence type="ECO:0000256" key="6">
    <source>
        <dbReference type="ARBA" id="ARBA00023242"/>
    </source>
</evidence>
<evidence type="ECO:0000259" key="8">
    <source>
        <dbReference type="PROSITE" id="PS50808"/>
    </source>
</evidence>
<keyword evidence="6" id="KW-0539">Nucleus</keyword>
<dbReference type="Pfam" id="PF02892">
    <property type="entry name" value="zf-BED"/>
    <property type="match status" value="1"/>
</dbReference>
<dbReference type="PROSITE" id="PS50808">
    <property type="entry name" value="ZF_BED"/>
    <property type="match status" value="1"/>
</dbReference>
<dbReference type="GO" id="GO:0046983">
    <property type="term" value="F:protein dimerization activity"/>
    <property type="evidence" value="ECO:0007669"/>
    <property type="project" value="InterPro"/>
</dbReference>
<evidence type="ECO:0000256" key="5">
    <source>
        <dbReference type="ARBA" id="ARBA00023125"/>
    </source>
</evidence>
<evidence type="ECO:0000313" key="9">
    <source>
        <dbReference type="EnsemblPlants" id="MELO3C019933.2.1"/>
    </source>
</evidence>
<proteinExistence type="predicted"/>
<dbReference type="RefSeq" id="XP_008456665.2">
    <property type="nucleotide sequence ID" value="XM_008458443.3"/>
</dbReference>
<keyword evidence="2" id="KW-0479">Metal-binding</keyword>
<dbReference type="GO" id="GO:0005634">
    <property type="term" value="C:nucleus"/>
    <property type="evidence" value="ECO:0007669"/>
    <property type="project" value="UniProtKB-SubCell"/>
</dbReference>
<dbReference type="EnsemblPlants" id="MELO3C019933.2.1">
    <property type="protein sequence ID" value="MELO3C019933.2.1"/>
    <property type="gene ID" value="MELO3C019933.2"/>
</dbReference>
<accession>A0A1S3C3D6</accession>
<evidence type="ECO:0000256" key="4">
    <source>
        <dbReference type="ARBA" id="ARBA00022833"/>
    </source>
</evidence>
<reference evidence="9" key="1">
    <citation type="submission" date="2023-03" db="UniProtKB">
        <authorList>
            <consortium name="EnsemblPlants"/>
        </authorList>
    </citation>
    <scope>IDENTIFICATION</scope>
</reference>
<evidence type="ECO:0000256" key="2">
    <source>
        <dbReference type="ARBA" id="ARBA00022723"/>
    </source>
</evidence>
<feature type="domain" description="BED-type" evidence="8">
    <location>
        <begin position="5"/>
        <end position="62"/>
    </location>
</feature>
<name>A0A1S3C3D6_CUCME</name>
<dbReference type="SUPFAM" id="SSF53098">
    <property type="entry name" value="Ribonuclease H-like"/>
    <property type="match status" value="1"/>
</dbReference>
<dbReference type="InterPro" id="IPR003656">
    <property type="entry name" value="Znf_BED"/>
</dbReference>
<keyword evidence="3 7" id="KW-0863">Zinc-finger</keyword>
<dbReference type="Pfam" id="PF04937">
    <property type="entry name" value="DUF659"/>
    <property type="match status" value="1"/>
</dbReference>
<keyword evidence="4" id="KW-0862">Zinc</keyword>
<dbReference type="InterPro" id="IPR012337">
    <property type="entry name" value="RNaseH-like_sf"/>
</dbReference>
<evidence type="ECO:0000256" key="7">
    <source>
        <dbReference type="PROSITE-ProRule" id="PRU00027"/>
    </source>
</evidence>
<dbReference type="AlphaFoldDB" id="A0A1S3C3D6"/>
<gene>
    <name evidence="9" type="primary">103496546</name>
</gene>
<evidence type="ECO:0000256" key="1">
    <source>
        <dbReference type="ARBA" id="ARBA00004123"/>
    </source>
</evidence>
<dbReference type="Gramene" id="MELO3C019933.2.1">
    <property type="protein sequence ID" value="MELO3C019933.2.1"/>
    <property type="gene ID" value="MELO3C019933.2"/>
</dbReference>